<dbReference type="EMBL" id="JBAMMX010000028">
    <property type="protein sequence ID" value="KAK6912024.1"/>
    <property type="molecule type" value="Genomic_DNA"/>
</dbReference>
<evidence type="ECO:0000313" key="2">
    <source>
        <dbReference type="EMBL" id="KAK6912024.1"/>
    </source>
</evidence>
<reference evidence="2 3" key="1">
    <citation type="submission" date="2023-12" db="EMBL/GenBank/DDBJ databases">
        <title>A high-quality genome assembly for Dillenia turbinata (Dilleniales).</title>
        <authorList>
            <person name="Chanderbali A."/>
        </authorList>
    </citation>
    <scope>NUCLEOTIDE SEQUENCE [LARGE SCALE GENOMIC DNA]</scope>
    <source>
        <strain evidence="2">LSX21</strain>
        <tissue evidence="2">Leaf</tissue>
    </source>
</reference>
<accession>A0AAN8UDK6</accession>
<proteinExistence type="predicted"/>
<protein>
    <submittedName>
        <fullName evidence="2">PGG domain</fullName>
    </submittedName>
</protein>
<evidence type="ECO:0000313" key="3">
    <source>
        <dbReference type="Proteomes" id="UP001370490"/>
    </source>
</evidence>
<keyword evidence="3" id="KW-1185">Reference proteome</keyword>
<name>A0AAN8UDK6_9MAGN</name>
<evidence type="ECO:0000259" key="1">
    <source>
        <dbReference type="Pfam" id="PF13962"/>
    </source>
</evidence>
<dbReference type="Pfam" id="PF13962">
    <property type="entry name" value="PGG"/>
    <property type="match status" value="1"/>
</dbReference>
<dbReference type="AlphaFoldDB" id="A0AAN8UDK6"/>
<feature type="domain" description="PGG" evidence="1">
    <location>
        <begin position="196"/>
        <end position="241"/>
    </location>
</feature>
<sequence>MYFIERNHKRLLSEHLDLNRRNLDHIHDKEFPEWFEKEVTQLYKQYSEQVNEEILSLARGLEMTATCYKGYNVNGYRFHTMRASSSACTRDNCPIVDNIEYYGTLLEIIELYYIGGNHLVLFKSDWRDVYNKGRGLKVDDYGYTCVNFIRSLRTINGRRSRSKLNENKDNNAIYEEELLNILKKYQGKQPKDVHWEALQNARSTITLVTILIATVTFTTGISPPRGIYQDGGVGPLKGKAMSPLARDVLSGLTIIITGVYTSEEIEKRNVSVLKGCFYPEPNWTTVRLDQYQSSKHGTDNIVILSSIICN</sequence>
<comment type="caution">
    <text evidence="2">The sequence shown here is derived from an EMBL/GenBank/DDBJ whole genome shotgun (WGS) entry which is preliminary data.</text>
</comment>
<gene>
    <name evidence="2" type="ORF">RJ641_024117</name>
</gene>
<dbReference type="PANTHER" id="PTHR48258:SF15">
    <property type="entry name" value="OS02G0543900 PROTEIN"/>
    <property type="match status" value="1"/>
</dbReference>
<dbReference type="Proteomes" id="UP001370490">
    <property type="component" value="Unassembled WGS sequence"/>
</dbReference>
<organism evidence="2 3">
    <name type="scientific">Dillenia turbinata</name>
    <dbReference type="NCBI Taxonomy" id="194707"/>
    <lineage>
        <taxon>Eukaryota</taxon>
        <taxon>Viridiplantae</taxon>
        <taxon>Streptophyta</taxon>
        <taxon>Embryophyta</taxon>
        <taxon>Tracheophyta</taxon>
        <taxon>Spermatophyta</taxon>
        <taxon>Magnoliopsida</taxon>
        <taxon>eudicotyledons</taxon>
        <taxon>Gunneridae</taxon>
        <taxon>Pentapetalae</taxon>
        <taxon>Dilleniales</taxon>
        <taxon>Dilleniaceae</taxon>
        <taxon>Dillenia</taxon>
    </lineage>
</organism>
<dbReference type="PANTHER" id="PTHR48258">
    <property type="entry name" value="DUF4218 DOMAIN-CONTAINING PROTEIN-RELATED"/>
    <property type="match status" value="1"/>
</dbReference>
<dbReference type="InterPro" id="IPR026961">
    <property type="entry name" value="PGG_dom"/>
</dbReference>